<dbReference type="Proteomes" id="UP000823388">
    <property type="component" value="Chromosome 9N"/>
</dbReference>
<keyword evidence="3" id="KW-1185">Reference proteome</keyword>
<dbReference type="EMBL" id="CM029054">
    <property type="protein sequence ID" value="KAG2535414.1"/>
    <property type="molecule type" value="Genomic_DNA"/>
</dbReference>
<organism evidence="2 3">
    <name type="scientific">Panicum virgatum</name>
    <name type="common">Blackwell switchgrass</name>
    <dbReference type="NCBI Taxonomy" id="38727"/>
    <lineage>
        <taxon>Eukaryota</taxon>
        <taxon>Viridiplantae</taxon>
        <taxon>Streptophyta</taxon>
        <taxon>Embryophyta</taxon>
        <taxon>Tracheophyta</taxon>
        <taxon>Spermatophyta</taxon>
        <taxon>Magnoliopsida</taxon>
        <taxon>Liliopsida</taxon>
        <taxon>Poales</taxon>
        <taxon>Poaceae</taxon>
        <taxon>PACMAD clade</taxon>
        <taxon>Panicoideae</taxon>
        <taxon>Panicodae</taxon>
        <taxon>Paniceae</taxon>
        <taxon>Panicinae</taxon>
        <taxon>Panicum</taxon>
        <taxon>Panicum sect. Hiantes</taxon>
    </lineage>
</organism>
<accession>A0A8T0MJM7</accession>
<name>A0A8T0MJM7_PANVG</name>
<dbReference type="AlphaFoldDB" id="A0A8T0MJM7"/>
<protein>
    <submittedName>
        <fullName evidence="2">Uncharacterized protein</fullName>
    </submittedName>
</protein>
<evidence type="ECO:0000313" key="2">
    <source>
        <dbReference type="EMBL" id="KAG2535414.1"/>
    </source>
</evidence>
<feature type="region of interest" description="Disordered" evidence="1">
    <location>
        <begin position="22"/>
        <end position="44"/>
    </location>
</feature>
<evidence type="ECO:0000313" key="3">
    <source>
        <dbReference type="Proteomes" id="UP000823388"/>
    </source>
</evidence>
<reference evidence="2" key="1">
    <citation type="submission" date="2020-05" db="EMBL/GenBank/DDBJ databases">
        <title>WGS assembly of Panicum virgatum.</title>
        <authorList>
            <person name="Lovell J.T."/>
            <person name="Jenkins J."/>
            <person name="Shu S."/>
            <person name="Juenger T.E."/>
            <person name="Schmutz J."/>
        </authorList>
    </citation>
    <scope>NUCLEOTIDE SEQUENCE</scope>
    <source>
        <strain evidence="2">AP13</strain>
    </source>
</reference>
<gene>
    <name evidence="2" type="ORF">PVAP13_9NG112273</name>
</gene>
<evidence type="ECO:0000256" key="1">
    <source>
        <dbReference type="SAM" id="MobiDB-lite"/>
    </source>
</evidence>
<proteinExistence type="predicted"/>
<sequence>MQLCLANFKDFGPSTKYRNGRGVAKAARCRNRGPADARRPAASPLTTTASLEAKAAATSSSAATMELRPLSHPAAPETRKQPCQLMIWSNPGRPSRIGRTPGSNRWTAHEIPSTPALPLPLPLGGVLCSASHLAACKRRRRGGSPVLVPLRRRRAPPGACSAISFQLSDDLASADAGEASPTPRVPRHAIDAAAGCHTSWMGYPIHGRASVCSPVWPSPYAESCFDRKARTR</sequence>
<comment type="caution">
    <text evidence="2">The sequence shown here is derived from an EMBL/GenBank/DDBJ whole genome shotgun (WGS) entry which is preliminary data.</text>
</comment>